<protein>
    <submittedName>
        <fullName evidence="1">Uncharacterized protein</fullName>
    </submittedName>
</protein>
<dbReference type="Proteomes" id="UP001152622">
    <property type="component" value="Chromosome 2"/>
</dbReference>
<dbReference type="AlphaFoldDB" id="A0A9Q1JA49"/>
<gene>
    <name evidence="1" type="ORF">SKAU_G00077540</name>
</gene>
<dbReference type="EMBL" id="JAINUF010000002">
    <property type="protein sequence ID" value="KAJ8377174.1"/>
    <property type="molecule type" value="Genomic_DNA"/>
</dbReference>
<comment type="caution">
    <text evidence="1">The sequence shown here is derived from an EMBL/GenBank/DDBJ whole genome shotgun (WGS) entry which is preliminary data.</text>
</comment>
<evidence type="ECO:0000313" key="1">
    <source>
        <dbReference type="EMBL" id="KAJ8377174.1"/>
    </source>
</evidence>
<keyword evidence="2" id="KW-1185">Reference proteome</keyword>
<evidence type="ECO:0000313" key="2">
    <source>
        <dbReference type="Proteomes" id="UP001152622"/>
    </source>
</evidence>
<accession>A0A9Q1JA49</accession>
<organism evidence="1 2">
    <name type="scientific">Synaphobranchus kaupii</name>
    <name type="common">Kaup's arrowtooth eel</name>
    <dbReference type="NCBI Taxonomy" id="118154"/>
    <lineage>
        <taxon>Eukaryota</taxon>
        <taxon>Metazoa</taxon>
        <taxon>Chordata</taxon>
        <taxon>Craniata</taxon>
        <taxon>Vertebrata</taxon>
        <taxon>Euteleostomi</taxon>
        <taxon>Actinopterygii</taxon>
        <taxon>Neopterygii</taxon>
        <taxon>Teleostei</taxon>
        <taxon>Anguilliformes</taxon>
        <taxon>Synaphobranchidae</taxon>
        <taxon>Synaphobranchus</taxon>
    </lineage>
</organism>
<reference evidence="1" key="1">
    <citation type="journal article" date="2023" name="Science">
        <title>Genome structures resolve the early diversification of teleost fishes.</title>
        <authorList>
            <person name="Parey E."/>
            <person name="Louis A."/>
            <person name="Montfort J."/>
            <person name="Bouchez O."/>
            <person name="Roques C."/>
            <person name="Iampietro C."/>
            <person name="Lluch J."/>
            <person name="Castinel A."/>
            <person name="Donnadieu C."/>
            <person name="Desvignes T."/>
            <person name="Floi Bucao C."/>
            <person name="Jouanno E."/>
            <person name="Wen M."/>
            <person name="Mejri S."/>
            <person name="Dirks R."/>
            <person name="Jansen H."/>
            <person name="Henkel C."/>
            <person name="Chen W.J."/>
            <person name="Zahm M."/>
            <person name="Cabau C."/>
            <person name="Klopp C."/>
            <person name="Thompson A.W."/>
            <person name="Robinson-Rechavi M."/>
            <person name="Braasch I."/>
            <person name="Lecointre G."/>
            <person name="Bobe J."/>
            <person name="Postlethwait J.H."/>
            <person name="Berthelot C."/>
            <person name="Roest Crollius H."/>
            <person name="Guiguen Y."/>
        </authorList>
    </citation>
    <scope>NUCLEOTIDE SEQUENCE</scope>
    <source>
        <strain evidence="1">WJC10195</strain>
    </source>
</reference>
<sequence>MVCGGDAGGALSGGAGAAVPVENNVFVYRLSVNWGRGGRLGRLSRCPAWRKRATTGFKRTEEINHGIDTADDRGCVFTWPSSANTTGTPRAANDHYLSHSLSSSIDVWRASRGREKTATHRQRS</sequence>
<proteinExistence type="predicted"/>
<name>A0A9Q1JA49_SYNKA</name>